<reference evidence="2 3" key="1">
    <citation type="submission" date="2020-01" db="EMBL/GenBank/DDBJ databases">
        <title>Genomes of bacteria type strains.</title>
        <authorList>
            <person name="Chen J."/>
            <person name="Zhu S."/>
            <person name="Chen J."/>
        </authorList>
    </citation>
    <scope>NUCLEOTIDE SEQUENCE [LARGE SCALE GENOMIC DNA]</scope>
    <source>
        <strain evidence="2 3">KCTC 52919</strain>
    </source>
</reference>
<dbReference type="GO" id="GO:0003677">
    <property type="term" value="F:DNA binding"/>
    <property type="evidence" value="ECO:0007669"/>
    <property type="project" value="InterPro"/>
</dbReference>
<organism evidence="2 3">
    <name type="scientific">Aurantimonas aggregata</name>
    <dbReference type="NCBI Taxonomy" id="2047720"/>
    <lineage>
        <taxon>Bacteria</taxon>
        <taxon>Pseudomonadati</taxon>
        <taxon>Pseudomonadota</taxon>
        <taxon>Alphaproteobacteria</taxon>
        <taxon>Hyphomicrobiales</taxon>
        <taxon>Aurantimonadaceae</taxon>
        <taxon>Aurantimonas</taxon>
    </lineage>
</organism>
<feature type="domain" description="GapR-like DNA-binding" evidence="1">
    <location>
        <begin position="7"/>
        <end position="78"/>
    </location>
</feature>
<dbReference type="AlphaFoldDB" id="A0A6L9MGV1"/>
<proteinExistence type="predicted"/>
<evidence type="ECO:0000313" key="3">
    <source>
        <dbReference type="Proteomes" id="UP000476332"/>
    </source>
</evidence>
<dbReference type="EMBL" id="JAAAMJ010000006">
    <property type="protein sequence ID" value="NDV87054.1"/>
    <property type="molecule type" value="Genomic_DNA"/>
</dbReference>
<dbReference type="Proteomes" id="UP000476332">
    <property type="component" value="Unassembled WGS sequence"/>
</dbReference>
<dbReference type="Pfam" id="PF10073">
    <property type="entry name" value="GapR_DNA-bd"/>
    <property type="match status" value="1"/>
</dbReference>
<evidence type="ECO:0000259" key="1">
    <source>
        <dbReference type="Pfam" id="PF10073"/>
    </source>
</evidence>
<dbReference type="InterPro" id="IPR046367">
    <property type="entry name" value="GapR-like_DNA-bd"/>
</dbReference>
<keyword evidence="3" id="KW-1185">Reference proteome</keyword>
<accession>A0A6L9MGV1</accession>
<comment type="caution">
    <text evidence="2">The sequence shown here is derived from an EMBL/GenBank/DDBJ whole genome shotgun (WGS) entry which is preliminary data.</text>
</comment>
<dbReference type="RefSeq" id="WP_163043811.1">
    <property type="nucleotide sequence ID" value="NZ_JAAAMJ010000006.1"/>
</dbReference>
<name>A0A6L9MGV1_9HYPH</name>
<evidence type="ECO:0000313" key="2">
    <source>
        <dbReference type="EMBL" id="NDV87054.1"/>
    </source>
</evidence>
<dbReference type="NCBIfam" id="NF010247">
    <property type="entry name" value="PRK13694.1"/>
    <property type="match status" value="1"/>
</dbReference>
<gene>
    <name evidence="2" type="ORF">GTW51_10105</name>
</gene>
<protein>
    <submittedName>
        <fullName evidence="2">DUF2312 domain-containing protein</fullName>
    </submittedName>
</protein>
<sequence>MSEGFVAADRIRSFVERIERLDEEKATIGEDLRDVYAEAKGEGFDKKALRRLVSIRKQGLDQYREDEAILELYLQAIGMAADLPEDEAPAADRVLRVV</sequence>